<dbReference type="AlphaFoldDB" id="A0A2W5GPJ3"/>
<sequence>MRFFLFLLAFLGAVETQAQFGYTPSMNIQTPRGNVTIPGSYHYAPVFYGSQGIALKKYDYTIILKNDSTITGKGKIKVKKGISSLTIKTANGENRTYTPSETKEIFTVSLYGQKISGTPYFSDSCWLFKTRGGKISQYAIAPEIGTDYYSAIQKGDGRIFPLTKEHLISLVNENPEALKKAEKGKLDKSIEIYNEH</sequence>
<evidence type="ECO:0000313" key="2">
    <source>
        <dbReference type="EMBL" id="PZP43959.1"/>
    </source>
</evidence>
<evidence type="ECO:0000256" key="1">
    <source>
        <dbReference type="SAM" id="SignalP"/>
    </source>
</evidence>
<comment type="caution">
    <text evidence="2">The sequence shown here is derived from an EMBL/GenBank/DDBJ whole genome shotgun (WGS) entry which is preliminary data.</text>
</comment>
<name>A0A2W5GPJ3_9SPHI</name>
<evidence type="ECO:0008006" key="4">
    <source>
        <dbReference type="Google" id="ProtNLM"/>
    </source>
</evidence>
<protein>
    <recommendedName>
        <fullName evidence="4">GLPGLI family protein</fullName>
    </recommendedName>
</protein>
<dbReference type="Proteomes" id="UP000249645">
    <property type="component" value="Unassembled WGS sequence"/>
</dbReference>
<feature type="chain" id="PRO_5016137048" description="GLPGLI family protein" evidence="1">
    <location>
        <begin position="19"/>
        <end position="196"/>
    </location>
</feature>
<keyword evidence="1" id="KW-0732">Signal</keyword>
<reference evidence="2 3" key="1">
    <citation type="submission" date="2017-11" db="EMBL/GenBank/DDBJ databases">
        <title>Infants hospitalized years apart are colonized by the same room-sourced microbial strains.</title>
        <authorList>
            <person name="Brooks B."/>
            <person name="Olm M.R."/>
            <person name="Firek B.A."/>
            <person name="Baker R."/>
            <person name="Thomas B.C."/>
            <person name="Morowitz M.J."/>
            <person name="Banfield J.F."/>
        </authorList>
    </citation>
    <scope>NUCLEOTIDE SEQUENCE [LARGE SCALE GENOMIC DNA]</scope>
    <source>
        <strain evidence="2">S2_009_000_R2_76</strain>
    </source>
</reference>
<accession>A0A2W5GPJ3</accession>
<dbReference type="EMBL" id="QFOI01000339">
    <property type="protein sequence ID" value="PZP43959.1"/>
    <property type="molecule type" value="Genomic_DNA"/>
</dbReference>
<evidence type="ECO:0000313" key="3">
    <source>
        <dbReference type="Proteomes" id="UP000249645"/>
    </source>
</evidence>
<gene>
    <name evidence="2" type="ORF">DI598_15060</name>
</gene>
<proteinExistence type="predicted"/>
<organism evidence="2 3">
    <name type="scientific">Pseudopedobacter saltans</name>
    <dbReference type="NCBI Taxonomy" id="151895"/>
    <lineage>
        <taxon>Bacteria</taxon>
        <taxon>Pseudomonadati</taxon>
        <taxon>Bacteroidota</taxon>
        <taxon>Sphingobacteriia</taxon>
        <taxon>Sphingobacteriales</taxon>
        <taxon>Sphingobacteriaceae</taxon>
        <taxon>Pseudopedobacter</taxon>
    </lineage>
</organism>
<feature type="signal peptide" evidence="1">
    <location>
        <begin position="1"/>
        <end position="18"/>
    </location>
</feature>